<name>A0A0C3K9Y5_PISTI</name>
<evidence type="ECO:0000313" key="3">
    <source>
        <dbReference type="EMBL" id="KIO06402.1"/>
    </source>
</evidence>
<dbReference type="OrthoDB" id="10050244at2759"/>
<dbReference type="Gene3D" id="3.40.50.1100">
    <property type="match status" value="1"/>
</dbReference>
<reference evidence="4" key="2">
    <citation type="submission" date="2015-01" db="EMBL/GenBank/DDBJ databases">
        <title>Evolutionary Origins and Diversification of the Mycorrhizal Mutualists.</title>
        <authorList>
            <consortium name="DOE Joint Genome Institute"/>
            <consortium name="Mycorrhizal Genomics Consortium"/>
            <person name="Kohler A."/>
            <person name="Kuo A."/>
            <person name="Nagy L.G."/>
            <person name="Floudas D."/>
            <person name="Copeland A."/>
            <person name="Barry K.W."/>
            <person name="Cichocki N."/>
            <person name="Veneault-Fourrey C."/>
            <person name="LaButti K."/>
            <person name="Lindquist E.A."/>
            <person name="Lipzen A."/>
            <person name="Lundell T."/>
            <person name="Morin E."/>
            <person name="Murat C."/>
            <person name="Riley R."/>
            <person name="Ohm R."/>
            <person name="Sun H."/>
            <person name="Tunlid A."/>
            <person name="Henrissat B."/>
            <person name="Grigoriev I.V."/>
            <person name="Hibbett D.S."/>
            <person name="Martin F."/>
        </authorList>
    </citation>
    <scope>NUCLEOTIDE SEQUENCE [LARGE SCALE GENOMIC DNA]</scope>
    <source>
        <strain evidence="4">Marx 270</strain>
    </source>
</reference>
<accession>A0A0C3K9Y5</accession>
<dbReference type="InterPro" id="IPR023026">
    <property type="entry name" value="Trp_synth_beta/beta-like"/>
</dbReference>
<gene>
    <name evidence="3" type="ORF">M404DRAFT_24636</name>
</gene>
<dbReference type="InParanoid" id="A0A0C3K9Y5"/>
<dbReference type="HOGENOM" id="CLU_2723211_0_0_1"/>
<organism evidence="3 4">
    <name type="scientific">Pisolithus tinctorius Marx 270</name>
    <dbReference type="NCBI Taxonomy" id="870435"/>
    <lineage>
        <taxon>Eukaryota</taxon>
        <taxon>Fungi</taxon>
        <taxon>Dikarya</taxon>
        <taxon>Basidiomycota</taxon>
        <taxon>Agaricomycotina</taxon>
        <taxon>Agaricomycetes</taxon>
        <taxon>Agaricomycetidae</taxon>
        <taxon>Boletales</taxon>
        <taxon>Sclerodermatineae</taxon>
        <taxon>Pisolithaceae</taxon>
        <taxon>Pisolithus</taxon>
    </lineage>
</organism>
<dbReference type="STRING" id="870435.A0A0C3K9Y5"/>
<protein>
    <submittedName>
        <fullName evidence="3">Uncharacterized protein</fullName>
    </submittedName>
</protein>
<reference evidence="3 4" key="1">
    <citation type="submission" date="2014-04" db="EMBL/GenBank/DDBJ databases">
        <authorList>
            <consortium name="DOE Joint Genome Institute"/>
            <person name="Kuo A."/>
            <person name="Kohler A."/>
            <person name="Costa M.D."/>
            <person name="Nagy L.G."/>
            <person name="Floudas D."/>
            <person name="Copeland A."/>
            <person name="Barry K.W."/>
            <person name="Cichocki N."/>
            <person name="Veneault-Fourrey C."/>
            <person name="LaButti K."/>
            <person name="Lindquist E.A."/>
            <person name="Lipzen A."/>
            <person name="Lundell T."/>
            <person name="Morin E."/>
            <person name="Murat C."/>
            <person name="Sun H."/>
            <person name="Tunlid A."/>
            <person name="Henrissat B."/>
            <person name="Grigoriev I.V."/>
            <person name="Hibbett D.S."/>
            <person name="Martin F."/>
            <person name="Nordberg H.P."/>
            <person name="Cantor M.N."/>
            <person name="Hua S.X."/>
        </authorList>
    </citation>
    <scope>NUCLEOTIDE SEQUENCE [LARGE SCALE GENOMIC DNA]</scope>
    <source>
        <strain evidence="3 4">Marx 270</strain>
    </source>
</reference>
<evidence type="ECO:0000256" key="2">
    <source>
        <dbReference type="ARBA" id="ARBA00022898"/>
    </source>
</evidence>
<sequence>MDMDAQDARRQTLNVFRIKMPDTKVVPVESGSKTLKDAVSEAMKDWVRNLATTHFLVGSCFGPHPIPTVIRD</sequence>
<dbReference type="GO" id="GO:0005737">
    <property type="term" value="C:cytoplasm"/>
    <property type="evidence" value="ECO:0007669"/>
    <property type="project" value="TreeGrafter"/>
</dbReference>
<dbReference type="PANTHER" id="PTHR48077">
    <property type="entry name" value="TRYPTOPHAN SYNTHASE-RELATED"/>
    <property type="match status" value="1"/>
</dbReference>
<dbReference type="SUPFAM" id="SSF53686">
    <property type="entry name" value="Tryptophan synthase beta subunit-like PLP-dependent enzymes"/>
    <property type="match status" value="1"/>
</dbReference>
<dbReference type="Proteomes" id="UP000054217">
    <property type="component" value="Unassembled WGS sequence"/>
</dbReference>
<evidence type="ECO:0000313" key="4">
    <source>
        <dbReference type="Proteomes" id="UP000054217"/>
    </source>
</evidence>
<keyword evidence="2" id="KW-0663">Pyridoxal phosphate</keyword>
<proteinExistence type="predicted"/>
<dbReference type="GO" id="GO:0004834">
    <property type="term" value="F:tryptophan synthase activity"/>
    <property type="evidence" value="ECO:0007669"/>
    <property type="project" value="InterPro"/>
</dbReference>
<dbReference type="PANTHER" id="PTHR48077:SF3">
    <property type="entry name" value="TRYPTOPHAN SYNTHASE"/>
    <property type="match status" value="1"/>
</dbReference>
<evidence type="ECO:0000256" key="1">
    <source>
        <dbReference type="ARBA" id="ARBA00001933"/>
    </source>
</evidence>
<keyword evidence="4" id="KW-1185">Reference proteome</keyword>
<comment type="cofactor">
    <cofactor evidence="1">
        <name>pyridoxal 5'-phosphate</name>
        <dbReference type="ChEBI" id="CHEBI:597326"/>
    </cofactor>
</comment>
<dbReference type="AlphaFoldDB" id="A0A0C3K9Y5"/>
<dbReference type="InterPro" id="IPR036052">
    <property type="entry name" value="TrpB-like_PALP_sf"/>
</dbReference>
<dbReference type="EMBL" id="KN831963">
    <property type="protein sequence ID" value="KIO06402.1"/>
    <property type="molecule type" value="Genomic_DNA"/>
</dbReference>